<sequence length="355" mass="38495">MIRISSISAQLEALIGDDPDENGADTALIVCDRSADLYGYATKISKEQEPRPRAGLMAPETKTPPSSEEHARTLVAISISSWREKGMKKVRRNMSATSRPSNPRRHESRAARSGDHSSPDPTSKRYASIRQSALDGTWVSSDTEDKSGSAMDGESEHDTSAPLLVECEHGRLLIARIYVPAISEQYERHREQRMLQVPTSHIGSRRHSYANSTRSASGGGDVSKTAQNAVTNLRSQFTLEDAMDPGFSTEDETDLDSMWSDAIRHDINMNMKMNELLLVLHAPGSGEHAVTWPTLLQQAIAFADMNPHPTSKHKSSQTSSSSTLSANAAIDTASSISPATTPAAAKSSPTNLVLT</sequence>
<comment type="caution">
    <text evidence="2">The sequence shown here is derived from an EMBL/GenBank/DDBJ whole genome shotgun (WGS) entry which is preliminary data.</text>
</comment>
<keyword evidence="3" id="KW-1185">Reference proteome</keyword>
<feature type="region of interest" description="Disordered" evidence="1">
    <location>
        <begin position="306"/>
        <end position="326"/>
    </location>
</feature>
<evidence type="ECO:0000256" key="1">
    <source>
        <dbReference type="SAM" id="MobiDB-lite"/>
    </source>
</evidence>
<dbReference type="KEGG" id="mgl:MGL_0488"/>
<feature type="compositionally biased region" description="Low complexity" evidence="1">
    <location>
        <begin position="316"/>
        <end position="326"/>
    </location>
</feature>
<dbReference type="Proteomes" id="UP000008837">
    <property type="component" value="Unassembled WGS sequence"/>
</dbReference>
<name>A8PTW3_MALGO</name>
<accession>A8PTW3</accession>
<evidence type="ECO:0000313" key="3">
    <source>
        <dbReference type="Proteomes" id="UP000008837"/>
    </source>
</evidence>
<dbReference type="AlphaFoldDB" id="A8PTW3"/>
<dbReference type="EMBL" id="AAYY01000001">
    <property type="protein sequence ID" value="EDP45499.1"/>
    <property type="molecule type" value="Genomic_DNA"/>
</dbReference>
<dbReference type="VEuPathDB" id="FungiDB:MGL_0488"/>
<dbReference type="InParanoid" id="A8PTW3"/>
<dbReference type="GeneID" id="5857019"/>
<feature type="region of interest" description="Disordered" evidence="1">
    <location>
        <begin position="43"/>
        <end position="72"/>
    </location>
</feature>
<reference evidence="2 3" key="1">
    <citation type="journal article" date="2007" name="Proc. Natl. Acad. Sci. U.S.A.">
        <title>Dandruff-associated Malassezia genomes reveal convergent and divergent virulence traits shared with plant and human fungal pathogens.</title>
        <authorList>
            <person name="Xu J."/>
            <person name="Saunders C.W."/>
            <person name="Hu P."/>
            <person name="Grant R.A."/>
            <person name="Boekhout T."/>
            <person name="Kuramae E.E."/>
            <person name="Kronstad J.W."/>
            <person name="Deangelis Y.M."/>
            <person name="Reeder N.L."/>
            <person name="Johnstone K.R."/>
            <person name="Leland M."/>
            <person name="Fieno A.M."/>
            <person name="Begley W.M."/>
            <person name="Sun Y."/>
            <person name="Lacey M.P."/>
            <person name="Chaudhary T."/>
            <person name="Keough T."/>
            <person name="Chu L."/>
            <person name="Sears R."/>
            <person name="Yuan B."/>
            <person name="Dawson T.L.Jr."/>
        </authorList>
    </citation>
    <scope>NUCLEOTIDE SEQUENCE [LARGE SCALE GENOMIC DNA]</scope>
    <source>
        <strain evidence="3">ATCC MYA-4612 / CBS 7966</strain>
    </source>
</reference>
<feature type="region of interest" description="Disordered" evidence="1">
    <location>
        <begin position="85"/>
        <end position="161"/>
    </location>
</feature>
<gene>
    <name evidence="2" type="ORF">MGL_0488</name>
</gene>
<dbReference type="OMA" id="NPRRHES"/>
<dbReference type="OrthoDB" id="3347370at2759"/>
<feature type="compositionally biased region" description="Basic and acidic residues" evidence="1">
    <location>
        <begin position="104"/>
        <end position="118"/>
    </location>
</feature>
<proteinExistence type="predicted"/>
<organism evidence="2 3">
    <name type="scientific">Malassezia globosa (strain ATCC MYA-4612 / CBS 7966)</name>
    <name type="common">Dandruff-associated fungus</name>
    <dbReference type="NCBI Taxonomy" id="425265"/>
    <lineage>
        <taxon>Eukaryota</taxon>
        <taxon>Fungi</taxon>
        <taxon>Dikarya</taxon>
        <taxon>Basidiomycota</taxon>
        <taxon>Ustilaginomycotina</taxon>
        <taxon>Malasseziomycetes</taxon>
        <taxon>Malasseziales</taxon>
        <taxon>Malasseziaceae</taxon>
        <taxon>Malassezia</taxon>
    </lineage>
</organism>
<evidence type="ECO:0000313" key="2">
    <source>
        <dbReference type="EMBL" id="EDP45499.1"/>
    </source>
</evidence>
<protein>
    <submittedName>
        <fullName evidence="2">Uncharacterized protein</fullName>
    </submittedName>
</protein>
<feature type="region of interest" description="Disordered" evidence="1">
    <location>
        <begin position="198"/>
        <end position="223"/>
    </location>
</feature>
<dbReference type="RefSeq" id="XP_001732713.1">
    <property type="nucleotide sequence ID" value="XM_001732661.1"/>
</dbReference>